<dbReference type="OrthoDB" id="2275560at2759"/>
<dbReference type="AlphaFoldDB" id="I3EIH8"/>
<dbReference type="InterPro" id="IPR000704">
    <property type="entry name" value="Casein_kinase_II_reg-sub"/>
</dbReference>
<dbReference type="EMBL" id="GL870877">
    <property type="protein sequence ID" value="EIJ89025.1"/>
    <property type="molecule type" value="Genomic_DNA"/>
</dbReference>
<dbReference type="InParanoid" id="I3EIH8"/>
<dbReference type="PANTHER" id="PTHR11740:SF0">
    <property type="entry name" value="CASEIN KINASE II SUBUNIT BETA"/>
    <property type="match status" value="1"/>
</dbReference>
<dbReference type="GO" id="GO:0005737">
    <property type="term" value="C:cytoplasm"/>
    <property type="evidence" value="ECO:0007669"/>
    <property type="project" value="TreeGrafter"/>
</dbReference>
<dbReference type="GO" id="GO:0005956">
    <property type="term" value="C:protein kinase CK2 complex"/>
    <property type="evidence" value="ECO:0007669"/>
    <property type="project" value="UniProtKB-UniRule"/>
</dbReference>
<dbReference type="VEuPathDB" id="MicrosporidiaDB:NEQG_00844"/>
<evidence type="ECO:0000313" key="4">
    <source>
        <dbReference type="EMBL" id="EIJ89025.1"/>
    </source>
</evidence>
<dbReference type="Gene3D" id="2.20.25.20">
    <property type="match status" value="1"/>
</dbReference>
<dbReference type="PRINTS" id="PR00472">
    <property type="entry name" value="CASNKINASEII"/>
</dbReference>
<dbReference type="OMA" id="WIHWFCK"/>
<comment type="function">
    <text evidence="2 3">Regulatory subunit of casein kinase II/CK2. As part of the kinase complex regulates the basal catalytic activity of the alpha subunit a constitutively active serine/threonine-protein kinase that phosphorylates a large number of substrates containing acidic residues C-terminal to the phosphorylated serine or threonine.</text>
</comment>
<dbReference type="STRING" id="935791.I3EIH8"/>
<comment type="subunit">
    <text evidence="3">Tetramer of two alpha and two beta subunits.</text>
</comment>
<protein>
    <recommendedName>
        <fullName evidence="3">Casein kinase II subunit beta</fullName>
        <shortName evidence="3">CK II beta</shortName>
    </recommendedName>
</protein>
<evidence type="ECO:0000256" key="2">
    <source>
        <dbReference type="ARBA" id="ARBA00045899"/>
    </source>
</evidence>
<dbReference type="Gene3D" id="1.10.1820.10">
    <property type="entry name" value="protein kinase ck2 holoenzyme, chain C, domain 1"/>
    <property type="match status" value="1"/>
</dbReference>
<keyword evidence="5" id="KW-1185">Reference proteome</keyword>
<name>I3EIH8_NEMP3</name>
<dbReference type="PANTHER" id="PTHR11740">
    <property type="entry name" value="CASEIN KINASE II SUBUNIT BETA"/>
    <property type="match status" value="1"/>
</dbReference>
<comment type="similarity">
    <text evidence="1 3">Belongs to the casein kinase 2 subunit beta family.</text>
</comment>
<evidence type="ECO:0000256" key="1">
    <source>
        <dbReference type="ARBA" id="ARBA00006941"/>
    </source>
</evidence>
<dbReference type="HOGENOM" id="CLU_034027_3_3_1"/>
<dbReference type="SMART" id="SM01085">
    <property type="entry name" value="CK_II_beta"/>
    <property type="match status" value="1"/>
</dbReference>
<organism evidence="4 5">
    <name type="scientific">Nematocida parisii (strain ERTm3)</name>
    <name type="common">Nematode killer fungus</name>
    <dbReference type="NCBI Taxonomy" id="935791"/>
    <lineage>
        <taxon>Eukaryota</taxon>
        <taxon>Fungi</taxon>
        <taxon>Fungi incertae sedis</taxon>
        <taxon>Microsporidia</taxon>
        <taxon>Nematocida</taxon>
    </lineage>
</organism>
<accession>I3EIH8</accession>
<dbReference type="InterPro" id="IPR035991">
    <property type="entry name" value="Casein_kinase_II_beta-like"/>
</dbReference>
<gene>
    <name evidence="4" type="ORF">NEQG_00844</name>
</gene>
<proteinExistence type="inferred from homology"/>
<dbReference type="FunFam" id="2.20.25.20:FF:000001">
    <property type="entry name" value="Casein kinase II subunit beta"/>
    <property type="match status" value="1"/>
</dbReference>
<evidence type="ECO:0000256" key="3">
    <source>
        <dbReference type="RuleBase" id="RU361268"/>
    </source>
</evidence>
<sequence>MLVSSSEEYDTTSSDMDWIDRFVDGFTDQIILRVDQSFIDDPFNLFGISDIIKGYDKAIKAFRGEDIYIPPEISVSLYYMIHQRYILTKKGLDSMHSVISSGVYGKCPRVTCNGYPFLPIGLSETPHKSNAKLFCNNCKEIYEPRNELSQVDGCAFGCTFPNLFILMYKNLFPKKKKKIKNIFLEYSGLKW</sequence>
<dbReference type="Proteomes" id="UP000002872">
    <property type="component" value="Unassembled WGS sequence"/>
</dbReference>
<evidence type="ECO:0000313" key="5">
    <source>
        <dbReference type="Proteomes" id="UP000002872"/>
    </source>
</evidence>
<dbReference type="Pfam" id="PF01214">
    <property type="entry name" value="CK_II_beta"/>
    <property type="match status" value="1"/>
</dbReference>
<dbReference type="FunCoup" id="I3EIH8">
    <property type="interactions" value="175"/>
</dbReference>
<dbReference type="InterPro" id="IPR016149">
    <property type="entry name" value="Casein_kin_II_reg-sub_N"/>
</dbReference>
<dbReference type="SUPFAM" id="SSF57798">
    <property type="entry name" value="Casein kinase II beta subunit"/>
    <property type="match status" value="1"/>
</dbReference>
<dbReference type="GO" id="GO:0019887">
    <property type="term" value="F:protein kinase regulator activity"/>
    <property type="evidence" value="ECO:0007669"/>
    <property type="project" value="InterPro"/>
</dbReference>
<reference evidence="4" key="1">
    <citation type="submission" date="2011-01" db="EMBL/GenBank/DDBJ databases">
        <title>The Genome Sequence of Nematocida parisii strain ERTm3.</title>
        <authorList>
            <consortium name="The Broad Institute Genome Sequencing Platform"/>
            <consortium name="The Broad Institute Genome Sequencing Center for Infectious Disease"/>
            <person name="Cuomo C."/>
            <person name="Troemel E."/>
            <person name="Young S.K."/>
            <person name="Zeng Q."/>
            <person name="Gargeya S."/>
            <person name="Fitzgerald M."/>
            <person name="Haas B."/>
            <person name="Abouelleil A."/>
            <person name="Alvarado L."/>
            <person name="Arachchi H.M."/>
            <person name="Berlin A."/>
            <person name="Chapman S.B."/>
            <person name="Gearin G."/>
            <person name="Goldberg J."/>
            <person name="Griggs A."/>
            <person name="Gujja S."/>
            <person name="Hansen M."/>
            <person name="Heiman D."/>
            <person name="Howarth C."/>
            <person name="Larimer J."/>
            <person name="Lui A."/>
            <person name="MacDonald P.J.P."/>
            <person name="McCowen C."/>
            <person name="Montmayeur A."/>
            <person name="Murphy C."/>
            <person name="Neiman D."/>
            <person name="Pearson M."/>
            <person name="Priest M."/>
            <person name="Roberts A."/>
            <person name="Saif S."/>
            <person name="Shea T."/>
            <person name="Sisk P."/>
            <person name="Stolte C."/>
            <person name="Sykes S."/>
            <person name="Wortman J."/>
            <person name="Nusbaum C."/>
            <person name="Birren B."/>
        </authorList>
    </citation>
    <scope>NUCLEOTIDE SEQUENCE</scope>
    <source>
        <strain evidence="4">ERTm3</strain>
    </source>
</reference>